<evidence type="ECO:0008006" key="4">
    <source>
        <dbReference type="Google" id="ProtNLM"/>
    </source>
</evidence>
<reference evidence="2" key="2">
    <citation type="submission" date="2020-09" db="EMBL/GenBank/DDBJ databases">
        <authorList>
            <person name="Sun Q."/>
            <person name="Zhou Y."/>
        </authorList>
    </citation>
    <scope>NUCLEOTIDE SEQUENCE</scope>
    <source>
        <strain evidence="2">CGMCC 1.15330</strain>
    </source>
</reference>
<proteinExistence type="predicted"/>
<reference evidence="2" key="1">
    <citation type="journal article" date="2014" name="Int. J. Syst. Evol. Microbiol.">
        <title>Complete genome sequence of Corynebacterium casei LMG S-19264T (=DSM 44701T), isolated from a smear-ripened cheese.</title>
        <authorList>
            <consortium name="US DOE Joint Genome Institute (JGI-PGF)"/>
            <person name="Walter F."/>
            <person name="Albersmeier A."/>
            <person name="Kalinowski J."/>
            <person name="Ruckert C."/>
        </authorList>
    </citation>
    <scope>NUCLEOTIDE SEQUENCE</scope>
    <source>
        <strain evidence="2">CGMCC 1.15330</strain>
    </source>
</reference>
<dbReference type="AlphaFoldDB" id="A0A916WNK0"/>
<dbReference type="Proteomes" id="UP000623067">
    <property type="component" value="Unassembled WGS sequence"/>
</dbReference>
<organism evidence="2 3">
    <name type="scientific">Sphingomonas metalli</name>
    <dbReference type="NCBI Taxonomy" id="1779358"/>
    <lineage>
        <taxon>Bacteria</taxon>
        <taxon>Pseudomonadati</taxon>
        <taxon>Pseudomonadota</taxon>
        <taxon>Alphaproteobacteria</taxon>
        <taxon>Sphingomonadales</taxon>
        <taxon>Sphingomonadaceae</taxon>
        <taxon>Sphingomonas</taxon>
    </lineage>
</organism>
<accession>A0A916WNK0</accession>
<sequence>MGDMSAEPSMEEILSSIKRIIAEEGEGPVRARRAPRTAPPAPPAAPVEADDEGEVLELSDPILPVPAEVSPPVVVDDDIAEEVEEQEPVMADSHVADPAPAVRAAAPSPAAGSILSAGAAEASRNALDNLSRLIVRAESPSSPKADDNTLEGLVRAMLRPMLAEWLDTHLPAMVEEMVAAEIAKITRAPR</sequence>
<feature type="compositionally biased region" description="Acidic residues" evidence="1">
    <location>
        <begin position="48"/>
        <end position="57"/>
    </location>
</feature>
<evidence type="ECO:0000256" key="1">
    <source>
        <dbReference type="SAM" id="MobiDB-lite"/>
    </source>
</evidence>
<evidence type="ECO:0000313" key="2">
    <source>
        <dbReference type="EMBL" id="GGB14722.1"/>
    </source>
</evidence>
<protein>
    <recommendedName>
        <fullName evidence="4">DUF2497 domain-containing protein</fullName>
    </recommendedName>
</protein>
<dbReference type="Pfam" id="PF10691">
    <property type="entry name" value="DUF2497"/>
    <property type="match status" value="1"/>
</dbReference>
<feature type="region of interest" description="Disordered" evidence="1">
    <location>
        <begin position="18"/>
        <end position="73"/>
    </location>
</feature>
<name>A0A916WNK0_9SPHN</name>
<dbReference type="RefSeq" id="WP_188656590.1">
    <property type="nucleotide sequence ID" value="NZ_BMIH01000001.1"/>
</dbReference>
<comment type="caution">
    <text evidence="2">The sequence shown here is derived from an EMBL/GenBank/DDBJ whole genome shotgun (WGS) entry which is preliminary data.</text>
</comment>
<gene>
    <name evidence="2" type="ORF">GCM10011380_00150</name>
</gene>
<keyword evidence="3" id="KW-1185">Reference proteome</keyword>
<dbReference type="EMBL" id="BMIH01000001">
    <property type="protein sequence ID" value="GGB14722.1"/>
    <property type="molecule type" value="Genomic_DNA"/>
</dbReference>
<dbReference type="InterPro" id="IPR019632">
    <property type="entry name" value="DUF2497"/>
</dbReference>
<evidence type="ECO:0000313" key="3">
    <source>
        <dbReference type="Proteomes" id="UP000623067"/>
    </source>
</evidence>